<accession>A0ABZ0W407</accession>
<name>A0ABZ0W407_9BACT</name>
<evidence type="ECO:0000313" key="3">
    <source>
        <dbReference type="Proteomes" id="UP001325680"/>
    </source>
</evidence>
<organism evidence="2 3">
    <name type="scientific">Niabella yanshanensis</name>
    <dbReference type="NCBI Taxonomy" id="577386"/>
    <lineage>
        <taxon>Bacteria</taxon>
        <taxon>Pseudomonadati</taxon>
        <taxon>Bacteroidota</taxon>
        <taxon>Chitinophagia</taxon>
        <taxon>Chitinophagales</taxon>
        <taxon>Chitinophagaceae</taxon>
        <taxon>Niabella</taxon>
    </lineage>
</organism>
<sequence>MSNCKNCNEPLSGKYCAACGQPAQLKRVDSHYIIHEIEHILHFEKGILYTIRELILRPGQNVRHFLSENRSRLVKPIIFLIVASLIYSLINHFFHIEEEYMSFDGNEASATAAIFAWVQAHYGYANIIMGVFIAWWTKIFFRKYGYNIFEILILLCFVMAIGMLLFAVFALLQGVTRFNLMQYGGIAALIYSAWAIGQFFNPKKAASYIKALIAYLLGSLSFVIVAVAIGIIIDLIFKK</sequence>
<keyword evidence="1" id="KW-0812">Transmembrane</keyword>
<evidence type="ECO:0000256" key="1">
    <source>
        <dbReference type="SAM" id="Phobius"/>
    </source>
</evidence>
<dbReference type="Proteomes" id="UP001325680">
    <property type="component" value="Chromosome"/>
</dbReference>
<gene>
    <name evidence="2" type="ORF">U0035_14150</name>
</gene>
<evidence type="ECO:0000313" key="2">
    <source>
        <dbReference type="EMBL" id="WQD36810.1"/>
    </source>
</evidence>
<reference evidence="2 3" key="1">
    <citation type="submission" date="2023-12" db="EMBL/GenBank/DDBJ databases">
        <title>Genome sequencing and assembly of bacterial species from a model synthetic community.</title>
        <authorList>
            <person name="Hogle S.L."/>
        </authorList>
    </citation>
    <scope>NUCLEOTIDE SEQUENCE [LARGE SCALE GENOMIC DNA]</scope>
    <source>
        <strain evidence="2 3">HAMBI_3031</strain>
    </source>
</reference>
<feature type="transmembrane region" description="Helical" evidence="1">
    <location>
        <begin position="148"/>
        <end position="174"/>
    </location>
</feature>
<keyword evidence="1" id="KW-1133">Transmembrane helix</keyword>
<feature type="transmembrane region" description="Helical" evidence="1">
    <location>
        <begin position="180"/>
        <end position="200"/>
    </location>
</feature>
<dbReference type="EMBL" id="CP139960">
    <property type="protein sequence ID" value="WQD36810.1"/>
    <property type="molecule type" value="Genomic_DNA"/>
</dbReference>
<protein>
    <submittedName>
        <fullName evidence="2">DUF3667 domain-containing protein</fullName>
    </submittedName>
</protein>
<keyword evidence="3" id="KW-1185">Reference proteome</keyword>
<dbReference type="Pfam" id="PF12412">
    <property type="entry name" value="DUF3667"/>
    <property type="match status" value="1"/>
</dbReference>
<proteinExistence type="predicted"/>
<feature type="transmembrane region" description="Helical" evidence="1">
    <location>
        <begin position="73"/>
        <end position="94"/>
    </location>
</feature>
<dbReference type="RefSeq" id="WP_114790416.1">
    <property type="nucleotide sequence ID" value="NZ_CP139960.1"/>
</dbReference>
<feature type="transmembrane region" description="Helical" evidence="1">
    <location>
        <begin position="114"/>
        <end position="136"/>
    </location>
</feature>
<keyword evidence="1" id="KW-0472">Membrane</keyword>
<feature type="transmembrane region" description="Helical" evidence="1">
    <location>
        <begin position="212"/>
        <end position="237"/>
    </location>
</feature>
<dbReference type="InterPro" id="IPR022134">
    <property type="entry name" value="DUF3667"/>
</dbReference>